<dbReference type="SMART" id="SM00448">
    <property type="entry name" value="REC"/>
    <property type="match status" value="1"/>
</dbReference>
<keyword evidence="1" id="KW-0597">Phosphoprotein</keyword>
<keyword evidence="4" id="KW-1185">Reference proteome</keyword>
<organism evidence="3 4">
    <name type="scientific">Flammeovirga kamogawensis</name>
    <dbReference type="NCBI Taxonomy" id="373891"/>
    <lineage>
        <taxon>Bacteria</taxon>
        <taxon>Pseudomonadati</taxon>
        <taxon>Bacteroidota</taxon>
        <taxon>Cytophagia</taxon>
        <taxon>Cytophagales</taxon>
        <taxon>Flammeovirgaceae</taxon>
        <taxon>Flammeovirga</taxon>
    </lineage>
</organism>
<accession>A0ABX8GZT8</accession>
<dbReference type="Gene3D" id="3.40.50.2300">
    <property type="match status" value="1"/>
</dbReference>
<evidence type="ECO:0000259" key="2">
    <source>
        <dbReference type="PROSITE" id="PS50110"/>
    </source>
</evidence>
<dbReference type="Pfam" id="PF00072">
    <property type="entry name" value="Response_reg"/>
    <property type="match status" value="1"/>
</dbReference>
<name>A0ABX8GZT8_9BACT</name>
<dbReference type="PANTHER" id="PTHR44520">
    <property type="entry name" value="RESPONSE REGULATOR RCP1-RELATED"/>
    <property type="match status" value="1"/>
</dbReference>
<evidence type="ECO:0000313" key="3">
    <source>
        <dbReference type="EMBL" id="QWG08867.1"/>
    </source>
</evidence>
<dbReference type="PROSITE" id="PS50110">
    <property type="entry name" value="RESPONSE_REGULATORY"/>
    <property type="match status" value="1"/>
</dbReference>
<protein>
    <submittedName>
        <fullName evidence="3">Response regulator</fullName>
    </submittedName>
</protein>
<sequence>MKQLIFIDDDLLAIEIFKIISNALEEVKSYKKLFYRSGDHFFESVETLKIEKQNILFLDLNMPGLDGWQVLDELENRGIVDHFKIFILSSSVNPQDKQKANDHPKVCSYIEKPLSKQKVLSTLALLSEIETSNV</sequence>
<evidence type="ECO:0000313" key="4">
    <source>
        <dbReference type="Proteomes" id="UP000682802"/>
    </source>
</evidence>
<dbReference type="InterPro" id="IPR052893">
    <property type="entry name" value="TCS_response_regulator"/>
</dbReference>
<dbReference type="RefSeq" id="WP_144072775.1">
    <property type="nucleotide sequence ID" value="NZ_CP076128.1"/>
</dbReference>
<proteinExistence type="predicted"/>
<feature type="domain" description="Response regulatory" evidence="2">
    <location>
        <begin position="3"/>
        <end position="127"/>
    </location>
</feature>
<dbReference type="InterPro" id="IPR011006">
    <property type="entry name" value="CheY-like_superfamily"/>
</dbReference>
<dbReference type="PANTHER" id="PTHR44520:SF2">
    <property type="entry name" value="RESPONSE REGULATOR RCP1"/>
    <property type="match status" value="1"/>
</dbReference>
<gene>
    <name evidence="3" type="ORF">KM029_07970</name>
</gene>
<dbReference type="EMBL" id="CP076128">
    <property type="protein sequence ID" value="QWG08867.1"/>
    <property type="molecule type" value="Genomic_DNA"/>
</dbReference>
<dbReference type="SUPFAM" id="SSF52172">
    <property type="entry name" value="CheY-like"/>
    <property type="match status" value="1"/>
</dbReference>
<dbReference type="Proteomes" id="UP000682802">
    <property type="component" value="Chromosome 1"/>
</dbReference>
<dbReference type="InterPro" id="IPR001789">
    <property type="entry name" value="Sig_transdc_resp-reg_receiver"/>
</dbReference>
<evidence type="ECO:0000256" key="1">
    <source>
        <dbReference type="PROSITE-ProRule" id="PRU00169"/>
    </source>
</evidence>
<reference evidence="3 4" key="1">
    <citation type="submission" date="2021-05" db="EMBL/GenBank/DDBJ databases">
        <title>Comparative genomic studies on the polysaccharide-degrading batcterial strains of the Flammeovirga genus.</title>
        <authorList>
            <person name="Zewei F."/>
            <person name="Zheng Z."/>
            <person name="Yu L."/>
            <person name="Ruyue G."/>
            <person name="Yanhong M."/>
            <person name="Yuanyuan C."/>
            <person name="Jingyan G."/>
            <person name="Wenjun H."/>
        </authorList>
    </citation>
    <scope>NUCLEOTIDE SEQUENCE [LARGE SCALE GENOMIC DNA]</scope>
    <source>
        <strain evidence="3 4">YS10</strain>
    </source>
</reference>
<feature type="modified residue" description="4-aspartylphosphate" evidence="1">
    <location>
        <position position="59"/>
    </location>
</feature>